<keyword evidence="3" id="KW-1185">Reference proteome</keyword>
<name>A0AA40KNF2_9HYME</name>
<dbReference type="Pfam" id="PF00651">
    <property type="entry name" value="BTB"/>
    <property type="match status" value="1"/>
</dbReference>
<dbReference type="Pfam" id="PF01423">
    <property type="entry name" value="LSM"/>
    <property type="match status" value="1"/>
</dbReference>
<accession>A0AA40KNF2</accession>
<reference evidence="2" key="1">
    <citation type="submission" date="2021-10" db="EMBL/GenBank/DDBJ databases">
        <title>Melipona bicolor Genome sequencing and assembly.</title>
        <authorList>
            <person name="Araujo N.S."/>
            <person name="Arias M.C."/>
        </authorList>
    </citation>
    <scope>NUCLEOTIDE SEQUENCE</scope>
    <source>
        <strain evidence="2">USP_2M_L1-L4_2017</strain>
        <tissue evidence="2">Whole body</tissue>
    </source>
</reference>
<evidence type="ECO:0000313" key="3">
    <source>
        <dbReference type="Proteomes" id="UP001177670"/>
    </source>
</evidence>
<dbReference type="InterPro" id="IPR011333">
    <property type="entry name" value="SKP1/BTB/POZ_sf"/>
</dbReference>
<sequence>MPLERALPPYLAETRTNDLCVPSTQARNLFTFHSLVVLQGYGRFIASIFTGSTKCKNFTASKRIGTPGNPTSVRMPHAHPETFRQFIHYIYTGKIMLQDNDIFEMLGLAQELGVEELWTSCEEHVSATLSPGNACALLTAALDAQERVSVLDDAEEYHMKTKNRKPLGRIMLKGDNITLIQNTNPGAN</sequence>
<dbReference type="SUPFAM" id="SSF54695">
    <property type="entry name" value="POZ domain"/>
    <property type="match status" value="1"/>
</dbReference>
<feature type="domain" description="BTB" evidence="1">
    <location>
        <begin position="20"/>
        <end position="129"/>
    </location>
</feature>
<evidence type="ECO:0000313" key="2">
    <source>
        <dbReference type="EMBL" id="KAK1126770.1"/>
    </source>
</evidence>
<dbReference type="Gene3D" id="3.30.710.10">
    <property type="entry name" value="Potassium Channel Kv1.1, Chain A"/>
    <property type="match status" value="1"/>
</dbReference>
<gene>
    <name evidence="2" type="ORF">K0M31_004393</name>
</gene>
<dbReference type="PANTHER" id="PTHR24410">
    <property type="entry name" value="HL07962P-RELATED"/>
    <property type="match status" value="1"/>
</dbReference>
<dbReference type="CDD" id="cd18186">
    <property type="entry name" value="BTB_POZ_ZBTB_KLHL-like"/>
    <property type="match status" value="1"/>
</dbReference>
<protein>
    <recommendedName>
        <fullName evidence="1">BTB domain-containing protein</fullName>
    </recommendedName>
</protein>
<dbReference type="InterPro" id="IPR001163">
    <property type="entry name" value="Sm_dom_euk/arc"/>
</dbReference>
<dbReference type="Proteomes" id="UP001177670">
    <property type="component" value="Unassembled WGS sequence"/>
</dbReference>
<dbReference type="SMART" id="SM00225">
    <property type="entry name" value="BTB"/>
    <property type="match status" value="1"/>
</dbReference>
<organism evidence="2 3">
    <name type="scientific">Melipona bicolor</name>
    <dbReference type="NCBI Taxonomy" id="60889"/>
    <lineage>
        <taxon>Eukaryota</taxon>
        <taxon>Metazoa</taxon>
        <taxon>Ecdysozoa</taxon>
        <taxon>Arthropoda</taxon>
        <taxon>Hexapoda</taxon>
        <taxon>Insecta</taxon>
        <taxon>Pterygota</taxon>
        <taxon>Neoptera</taxon>
        <taxon>Endopterygota</taxon>
        <taxon>Hymenoptera</taxon>
        <taxon>Apocrita</taxon>
        <taxon>Aculeata</taxon>
        <taxon>Apoidea</taxon>
        <taxon>Anthophila</taxon>
        <taxon>Apidae</taxon>
        <taxon>Melipona</taxon>
    </lineage>
</organism>
<dbReference type="InterPro" id="IPR051481">
    <property type="entry name" value="BTB-POZ/Galectin-3-binding"/>
</dbReference>
<proteinExistence type="predicted"/>
<dbReference type="Gene3D" id="2.30.30.100">
    <property type="match status" value="1"/>
</dbReference>
<dbReference type="EMBL" id="JAHYIQ010000013">
    <property type="protein sequence ID" value="KAK1126770.1"/>
    <property type="molecule type" value="Genomic_DNA"/>
</dbReference>
<dbReference type="InterPro" id="IPR000210">
    <property type="entry name" value="BTB/POZ_dom"/>
</dbReference>
<evidence type="ECO:0000259" key="1">
    <source>
        <dbReference type="SMART" id="SM00225"/>
    </source>
</evidence>
<comment type="caution">
    <text evidence="2">The sequence shown here is derived from an EMBL/GenBank/DDBJ whole genome shotgun (WGS) entry which is preliminary data.</text>
</comment>
<dbReference type="AlphaFoldDB" id="A0AA40KNF2"/>
<dbReference type="PANTHER" id="PTHR24410:SF34">
    <property type="entry name" value="LD40565P"/>
    <property type="match status" value="1"/>
</dbReference>